<dbReference type="InterPro" id="IPR020846">
    <property type="entry name" value="MFS_dom"/>
</dbReference>
<feature type="transmembrane region" description="Helical" evidence="5">
    <location>
        <begin position="250"/>
        <end position="269"/>
    </location>
</feature>
<keyword evidence="3 5" id="KW-1133">Transmembrane helix</keyword>
<feature type="transmembrane region" description="Helical" evidence="5">
    <location>
        <begin position="199"/>
        <end position="221"/>
    </location>
</feature>
<dbReference type="GO" id="GO:0008643">
    <property type="term" value="P:carbohydrate transport"/>
    <property type="evidence" value="ECO:0007669"/>
    <property type="project" value="InterPro"/>
</dbReference>
<dbReference type="InterPro" id="IPR001927">
    <property type="entry name" value="Na/Gal_symport"/>
</dbReference>
<keyword evidence="4 5" id="KW-0472">Membrane</keyword>
<evidence type="ECO:0000256" key="3">
    <source>
        <dbReference type="ARBA" id="ARBA00022989"/>
    </source>
</evidence>
<dbReference type="InterPro" id="IPR036259">
    <property type="entry name" value="MFS_trans_sf"/>
</dbReference>
<dbReference type="Proteomes" id="UP000297861">
    <property type="component" value="Unassembled WGS sequence"/>
</dbReference>
<proteinExistence type="inferred from homology"/>
<name>A0A4Y8L0G3_9BACT</name>
<keyword evidence="8" id="KW-1185">Reference proteome</keyword>
<feature type="transmembrane region" description="Helical" evidence="5">
    <location>
        <begin position="401"/>
        <end position="417"/>
    </location>
</feature>
<evidence type="ECO:0000256" key="2">
    <source>
        <dbReference type="ARBA" id="ARBA00022692"/>
    </source>
</evidence>
<evidence type="ECO:0000256" key="4">
    <source>
        <dbReference type="ARBA" id="ARBA00023136"/>
    </source>
</evidence>
<feature type="transmembrane region" description="Helical" evidence="5">
    <location>
        <begin position="437"/>
        <end position="456"/>
    </location>
</feature>
<dbReference type="OrthoDB" id="9764596at2"/>
<dbReference type="InterPro" id="IPR039672">
    <property type="entry name" value="MFS_2"/>
</dbReference>
<evidence type="ECO:0000313" key="7">
    <source>
        <dbReference type="EMBL" id="TFD94674.1"/>
    </source>
</evidence>
<dbReference type="STRING" id="1121485.GCA_000426485_01665"/>
<evidence type="ECO:0000256" key="5">
    <source>
        <dbReference type="SAM" id="Phobius"/>
    </source>
</evidence>
<dbReference type="RefSeq" id="WP_026625663.1">
    <property type="nucleotide sequence ID" value="NZ_JAWZLG010000086.1"/>
</dbReference>
<evidence type="ECO:0000256" key="1">
    <source>
        <dbReference type="ARBA" id="ARBA00009617"/>
    </source>
</evidence>
<feature type="transmembrane region" description="Helical" evidence="5">
    <location>
        <begin position="83"/>
        <end position="102"/>
    </location>
</feature>
<dbReference type="SUPFAM" id="SSF103473">
    <property type="entry name" value="MFS general substrate transporter"/>
    <property type="match status" value="1"/>
</dbReference>
<dbReference type="GO" id="GO:0006814">
    <property type="term" value="P:sodium ion transport"/>
    <property type="evidence" value="ECO:0007669"/>
    <property type="project" value="InterPro"/>
</dbReference>
<comment type="similarity">
    <text evidence="1">Belongs to the sodium:galactoside symporter (TC 2.A.2) family.</text>
</comment>
<feature type="transmembrane region" description="Helical" evidence="5">
    <location>
        <begin position="325"/>
        <end position="343"/>
    </location>
</feature>
<sequence>MINADKVTLKEKVGYGFGDMASSMFWKIFGMYSLFFYTDVFGITAAAAGTMFLVARVWDSFFDLFVGIAADRTKTRWGRYRPYLLWFAIPFSVMGVITFFVPDFGSTGKLVYAYITYSLMMIVYSLINVPYASLLGVMSPDPQERNILSSYRMSFAFIGSFITFMLLQPLIDFYAGAFGNLPELSAAEHVAETTVSTSPIGWTLGVATIGVICSILFFFCFRWTRERVQPVNKEENTSVKQDLKNLFHNAPWWILVGTGLAALLFNAVRDGVAIYYFKDYVQVAYRVPFIGWDVTTVYFLLGQAANLVGVILAPSLSAKYGKRRTYMIAMAMAALFSVLFFFVPNQLGLIFLLQIITSLCAGYVLPLLWSMFADIVDYQELKTNRRASGLIFSSSSMSQKLGWALGAAITGWILFYFKYNPEVVQQNADTIFGERIMISLIPAVCCIIAFFGMMAYPLSEKKVKEVTEELERRRKLEE</sequence>
<dbReference type="Pfam" id="PF13347">
    <property type="entry name" value="MFS_2"/>
    <property type="match status" value="1"/>
</dbReference>
<keyword evidence="2 5" id="KW-0812">Transmembrane</keyword>
<dbReference type="GO" id="GO:0005886">
    <property type="term" value="C:plasma membrane"/>
    <property type="evidence" value="ECO:0007669"/>
    <property type="project" value="TreeGrafter"/>
</dbReference>
<dbReference type="PROSITE" id="PS50850">
    <property type="entry name" value="MFS"/>
    <property type="match status" value="1"/>
</dbReference>
<gene>
    <name evidence="7" type="ORF">E2605_15010</name>
</gene>
<comment type="caution">
    <text evidence="7">The sequence shown here is derived from an EMBL/GenBank/DDBJ whole genome shotgun (WGS) entry which is preliminary data.</text>
</comment>
<dbReference type="CDD" id="cd17332">
    <property type="entry name" value="MFS_MelB_like"/>
    <property type="match status" value="1"/>
</dbReference>
<accession>A0A4Y8L0G3</accession>
<evidence type="ECO:0000313" key="8">
    <source>
        <dbReference type="Proteomes" id="UP000297861"/>
    </source>
</evidence>
<dbReference type="GO" id="GO:0015293">
    <property type="term" value="F:symporter activity"/>
    <property type="evidence" value="ECO:0007669"/>
    <property type="project" value="InterPro"/>
</dbReference>
<evidence type="ECO:0000259" key="6">
    <source>
        <dbReference type="PROSITE" id="PS50850"/>
    </source>
</evidence>
<dbReference type="AlphaFoldDB" id="A0A4Y8L0G3"/>
<dbReference type="EMBL" id="SOML01000010">
    <property type="protein sequence ID" value="TFD94674.1"/>
    <property type="molecule type" value="Genomic_DNA"/>
</dbReference>
<feature type="transmembrane region" description="Helical" evidence="5">
    <location>
        <begin position="349"/>
        <end position="376"/>
    </location>
</feature>
<reference evidence="7 8" key="1">
    <citation type="submission" date="2019-03" db="EMBL/GenBank/DDBJ databases">
        <title>San Antonio Military Medical Center submission to MRSN (WRAIR), pending publication.</title>
        <authorList>
            <person name="Blyth D.M."/>
            <person name="Mccarthy S.L."/>
            <person name="Schall S.E."/>
            <person name="Stam J.A."/>
            <person name="Ong A.C."/>
            <person name="Mcgann P.T."/>
        </authorList>
    </citation>
    <scope>NUCLEOTIDE SEQUENCE [LARGE SCALE GENOMIC DNA]</scope>
    <source>
        <strain evidence="7 8">MRSN571793</strain>
    </source>
</reference>
<dbReference type="Gene3D" id="1.20.1250.20">
    <property type="entry name" value="MFS general substrate transporter like domains"/>
    <property type="match status" value="1"/>
</dbReference>
<feature type="transmembrane region" description="Helical" evidence="5">
    <location>
        <begin position="34"/>
        <end position="55"/>
    </location>
</feature>
<feature type="transmembrane region" description="Helical" evidence="5">
    <location>
        <begin position="289"/>
        <end position="313"/>
    </location>
</feature>
<dbReference type="PANTHER" id="PTHR11328:SF24">
    <property type="entry name" value="MAJOR FACILITATOR SUPERFAMILY (MFS) PROFILE DOMAIN-CONTAINING PROTEIN"/>
    <property type="match status" value="1"/>
</dbReference>
<protein>
    <submittedName>
        <fullName evidence="7">MFS transporter</fullName>
    </submittedName>
</protein>
<dbReference type="NCBIfam" id="TIGR00792">
    <property type="entry name" value="gph"/>
    <property type="match status" value="1"/>
</dbReference>
<feature type="domain" description="Major facilitator superfamily (MFS) profile" evidence="6">
    <location>
        <begin position="1"/>
        <end position="460"/>
    </location>
</feature>
<feature type="transmembrane region" description="Helical" evidence="5">
    <location>
        <begin position="114"/>
        <end position="134"/>
    </location>
</feature>
<organism evidence="7 8">
    <name type="scientific">Dysgonomonas capnocytophagoides</name>
    <dbReference type="NCBI Taxonomy" id="45254"/>
    <lineage>
        <taxon>Bacteria</taxon>
        <taxon>Pseudomonadati</taxon>
        <taxon>Bacteroidota</taxon>
        <taxon>Bacteroidia</taxon>
        <taxon>Bacteroidales</taxon>
        <taxon>Dysgonomonadaceae</taxon>
        <taxon>Dysgonomonas</taxon>
    </lineage>
</organism>
<dbReference type="PANTHER" id="PTHR11328">
    <property type="entry name" value="MAJOR FACILITATOR SUPERFAMILY DOMAIN-CONTAINING PROTEIN"/>
    <property type="match status" value="1"/>
</dbReference>
<feature type="transmembrane region" description="Helical" evidence="5">
    <location>
        <begin position="155"/>
        <end position="179"/>
    </location>
</feature>